<protein>
    <submittedName>
        <fullName evidence="1">Uncharacterized protein</fullName>
    </submittedName>
</protein>
<reference evidence="1" key="1">
    <citation type="submission" date="2021-02" db="EMBL/GenBank/DDBJ databases">
        <authorList>
            <person name="Nowell W R."/>
        </authorList>
    </citation>
    <scope>NUCLEOTIDE SEQUENCE</scope>
</reference>
<organism evidence="1 2">
    <name type="scientific">Rotaria sordida</name>
    <dbReference type="NCBI Taxonomy" id="392033"/>
    <lineage>
        <taxon>Eukaryota</taxon>
        <taxon>Metazoa</taxon>
        <taxon>Spiralia</taxon>
        <taxon>Gnathifera</taxon>
        <taxon>Rotifera</taxon>
        <taxon>Eurotatoria</taxon>
        <taxon>Bdelloidea</taxon>
        <taxon>Philodinida</taxon>
        <taxon>Philodinidae</taxon>
        <taxon>Rotaria</taxon>
    </lineage>
</organism>
<dbReference type="EMBL" id="CAJOBE010042971">
    <property type="protein sequence ID" value="CAF4332481.1"/>
    <property type="molecule type" value="Genomic_DNA"/>
</dbReference>
<evidence type="ECO:0000313" key="1">
    <source>
        <dbReference type="EMBL" id="CAF4332481.1"/>
    </source>
</evidence>
<dbReference type="AlphaFoldDB" id="A0A820JXP3"/>
<dbReference type="Proteomes" id="UP000663874">
    <property type="component" value="Unassembled WGS sequence"/>
</dbReference>
<proteinExistence type="predicted"/>
<feature type="non-terminal residue" evidence="1">
    <location>
        <position position="1"/>
    </location>
</feature>
<sequence length="23" mass="2698">VAVMIHSRLLRMSELTISTRIDR</sequence>
<evidence type="ECO:0000313" key="2">
    <source>
        <dbReference type="Proteomes" id="UP000663874"/>
    </source>
</evidence>
<comment type="caution">
    <text evidence="1">The sequence shown here is derived from an EMBL/GenBank/DDBJ whole genome shotgun (WGS) entry which is preliminary data.</text>
</comment>
<accession>A0A820JXP3</accession>
<gene>
    <name evidence="1" type="ORF">FNK824_LOCUS41728</name>
</gene>
<name>A0A820JXP3_9BILA</name>